<dbReference type="NCBIfam" id="TIGR01167">
    <property type="entry name" value="LPXTG_anchor"/>
    <property type="match status" value="1"/>
</dbReference>
<accession>A0A364K575</accession>
<feature type="compositionally biased region" description="Low complexity" evidence="6">
    <location>
        <begin position="303"/>
        <end position="319"/>
    </location>
</feature>
<keyword evidence="2" id="KW-0134">Cell wall</keyword>
<gene>
    <name evidence="9" type="ORF">DL897_09390</name>
</gene>
<dbReference type="AlphaFoldDB" id="A0A364K575"/>
<keyword evidence="10" id="KW-1185">Reference proteome</keyword>
<reference evidence="9" key="2">
    <citation type="submission" date="2018-06" db="EMBL/GenBank/DDBJ databases">
        <authorList>
            <person name="Zhirakovskaya E."/>
        </authorList>
    </citation>
    <scope>NUCLEOTIDE SEQUENCE [LARGE SCALE GENOMIC DNA]</scope>
    <source>
        <strain evidence="9">FBKL4.011</strain>
    </source>
</reference>
<protein>
    <recommendedName>
        <fullName evidence="8">Gram-positive cocci surface proteins LPxTG domain-containing protein</fullName>
    </recommendedName>
</protein>
<evidence type="ECO:0000256" key="7">
    <source>
        <dbReference type="SAM" id="Phobius"/>
    </source>
</evidence>
<evidence type="ECO:0000256" key="3">
    <source>
        <dbReference type="ARBA" id="ARBA00022525"/>
    </source>
</evidence>
<evidence type="ECO:0000256" key="1">
    <source>
        <dbReference type="ARBA" id="ARBA00004168"/>
    </source>
</evidence>
<dbReference type="Proteomes" id="UP000251213">
    <property type="component" value="Unassembled WGS sequence"/>
</dbReference>
<evidence type="ECO:0000256" key="6">
    <source>
        <dbReference type="SAM" id="MobiDB-lite"/>
    </source>
</evidence>
<keyword evidence="5" id="KW-0572">Peptidoglycan-anchor</keyword>
<keyword evidence="3" id="KW-0964">Secreted</keyword>
<feature type="domain" description="Gram-positive cocci surface proteins LPxTG" evidence="8">
    <location>
        <begin position="315"/>
        <end position="351"/>
    </location>
</feature>
<keyword evidence="7" id="KW-0812">Transmembrane</keyword>
<reference evidence="9" key="1">
    <citation type="submission" date="2018-06" db="EMBL/GenBank/DDBJ databases">
        <title>Thermoflavimicrobium daqus sp. nov., a thermophilic microbe isolated from Moutai-flavour Daqu.</title>
        <authorList>
            <person name="Wang X."/>
            <person name="Zhou H."/>
        </authorList>
    </citation>
    <scope>NUCLEOTIDE SEQUENCE [LARGE SCALE GENOMIC DNA]</scope>
    <source>
        <strain evidence="9">FBKL4.011</strain>
    </source>
</reference>
<proteinExistence type="predicted"/>
<keyword evidence="7" id="KW-0472">Membrane</keyword>
<feature type="compositionally biased region" description="Low complexity" evidence="6">
    <location>
        <begin position="174"/>
        <end position="188"/>
    </location>
</feature>
<dbReference type="OrthoDB" id="9927093at2"/>
<evidence type="ECO:0000313" key="9">
    <source>
        <dbReference type="EMBL" id="RAL24513.1"/>
    </source>
</evidence>
<evidence type="ECO:0000259" key="8">
    <source>
        <dbReference type="Pfam" id="PF00746"/>
    </source>
</evidence>
<dbReference type="Pfam" id="PF00746">
    <property type="entry name" value="Gram_pos_anchor"/>
    <property type="match status" value="1"/>
</dbReference>
<name>A0A364K575_9BACL</name>
<feature type="compositionally biased region" description="Polar residues" evidence="6">
    <location>
        <begin position="189"/>
        <end position="206"/>
    </location>
</feature>
<feature type="region of interest" description="Disordered" evidence="6">
    <location>
        <begin position="172"/>
        <end position="261"/>
    </location>
</feature>
<keyword evidence="4" id="KW-0732">Signal</keyword>
<dbReference type="EMBL" id="QJKK01000004">
    <property type="protein sequence ID" value="RAL24513.1"/>
    <property type="molecule type" value="Genomic_DNA"/>
</dbReference>
<evidence type="ECO:0000256" key="4">
    <source>
        <dbReference type="ARBA" id="ARBA00022729"/>
    </source>
</evidence>
<keyword evidence="7" id="KW-1133">Transmembrane helix</keyword>
<organism evidence="9 10">
    <name type="scientific">Thermoflavimicrobium daqui</name>
    <dbReference type="NCBI Taxonomy" id="2137476"/>
    <lineage>
        <taxon>Bacteria</taxon>
        <taxon>Bacillati</taxon>
        <taxon>Bacillota</taxon>
        <taxon>Bacilli</taxon>
        <taxon>Bacillales</taxon>
        <taxon>Thermoactinomycetaceae</taxon>
        <taxon>Thermoflavimicrobium</taxon>
    </lineage>
</organism>
<comment type="subcellular location">
    <subcellularLocation>
        <location evidence="1">Secreted</location>
        <location evidence="1">Cell wall</location>
        <topology evidence="1">Peptidoglycan-anchor</topology>
    </subcellularLocation>
</comment>
<dbReference type="InterPro" id="IPR019931">
    <property type="entry name" value="LPXTG_anchor"/>
</dbReference>
<evidence type="ECO:0000256" key="5">
    <source>
        <dbReference type="ARBA" id="ARBA00023088"/>
    </source>
</evidence>
<feature type="transmembrane region" description="Helical" evidence="7">
    <location>
        <begin position="329"/>
        <end position="347"/>
    </location>
</feature>
<comment type="caution">
    <text evidence="9">The sequence shown here is derived from an EMBL/GenBank/DDBJ whole genome shotgun (WGS) entry which is preliminary data.</text>
</comment>
<evidence type="ECO:0000313" key="10">
    <source>
        <dbReference type="Proteomes" id="UP000251213"/>
    </source>
</evidence>
<feature type="region of interest" description="Disordered" evidence="6">
    <location>
        <begin position="295"/>
        <end position="324"/>
    </location>
</feature>
<feature type="compositionally biased region" description="Low complexity" evidence="6">
    <location>
        <begin position="207"/>
        <end position="246"/>
    </location>
</feature>
<evidence type="ECO:0000256" key="2">
    <source>
        <dbReference type="ARBA" id="ARBA00022512"/>
    </source>
</evidence>
<sequence>MKVNSLTLKIQLLPRRGNRLKRFIPLLSILTLFLLILPGGRINAAESIQVTSLTVKYENDQLKEVSVKAKLESQTNKKPSKWKVKIDGANEQDIHGSKDATEISPTFTNTDFTGTGEHSLEFTAVIEGGEAPSKKIVIPTLNIDYQKADQKHRFTGTFQPIKITSGNWELTVKSSSQQGNTTSGTETNANQASSDPQGLDNTAGTENNPSANNTNDPNNNTNLNSGETNGDHNNNQNNNTLNNTTTPPSPKTDAVSSGSNSFTADFAENEIASGTYDIEAKVTGTTDESMQIELSNKKNMQITGSTTTTTTDSPKTGDGAKLPNTATSYPNGVIIGVLLLALGLLFIKFRRA</sequence>